<dbReference type="GO" id="GO:0016807">
    <property type="term" value="F:cysteine-type carboxypeptidase activity"/>
    <property type="evidence" value="ECO:0007669"/>
    <property type="project" value="TreeGrafter"/>
</dbReference>
<dbReference type="GO" id="GO:0071944">
    <property type="term" value="C:cell periphery"/>
    <property type="evidence" value="ECO:0007669"/>
    <property type="project" value="TreeGrafter"/>
</dbReference>
<evidence type="ECO:0000256" key="3">
    <source>
        <dbReference type="RuleBase" id="RU367139"/>
    </source>
</evidence>
<dbReference type="GO" id="GO:0005829">
    <property type="term" value="C:cytosol"/>
    <property type="evidence" value="ECO:0007669"/>
    <property type="project" value="TreeGrafter"/>
</dbReference>
<keyword evidence="3" id="KW-0645">Protease</keyword>
<dbReference type="EMBL" id="JAFJMO010000007">
    <property type="protein sequence ID" value="KAJ8272379.1"/>
    <property type="molecule type" value="Genomic_DNA"/>
</dbReference>
<comment type="caution">
    <text evidence="6">The sequence shown here is derived from an EMBL/GenBank/DDBJ whole genome shotgun (WGS) entry which is preliminary data.</text>
</comment>
<comment type="function">
    <text evidence="3">Hydrolase that can specifically remove 'Lys-48'-linked conjugated ubiquitin from proteins. Has exodeubiquitinase activity and has a preference for long polyubiquitin chains. May play a regulatory role at the level of protein turnover.</text>
</comment>
<feature type="domain" description="MINDY deubiquitinase" evidence="5">
    <location>
        <begin position="270"/>
        <end position="521"/>
    </location>
</feature>
<dbReference type="PANTHER" id="PTHR18063:SF8">
    <property type="entry name" value="UBIQUITIN CARBOXYL-TERMINAL HYDROLASE MINDY-2"/>
    <property type="match status" value="1"/>
</dbReference>
<dbReference type="GO" id="GO:0006508">
    <property type="term" value="P:proteolysis"/>
    <property type="evidence" value="ECO:0007669"/>
    <property type="project" value="UniProtKB-KW"/>
</dbReference>
<accession>A0A9Q1DJW1</accession>
<sequence>MEKNANLHRDLGGGALCSTISGGSGGLKATEGVKGATDSSKNSEPSALSTLVSSSASSPLSASTANAFPGELKSDIRLENDESLLVQNSISKPSDCSETSSSELRDQLSNGMGHSLILAPGNGEGGTPKLVNNRADCEPPSTMEEPTARITDVQTGVLKSASQDVAKISPPTTLCPDKTSLKSAKPGGLDCSDHVVCEGPPMESDPSPAGESRSFDSLESFSNLNSCPSSDLNSEGMEDRVLAIALQSDEYGADETKVACSKDRGAGQSIYHIKWIKWKEENTPIITQNENGPCPLLAIMNVLLLAWKVKMPPMMEIITAEQLMEYLGDYILDAKPKEISEAQRLNYEQNMSDAMAVLHKLQTGLDVNVKFTGVRVFEYTPECIVFDLLDIPLYHGWLVDPQMDDIVRAVGNCSYNQLVEKIISCKQSESSELAGEGYVAEHFLNSTATQLTYHGLCELTSSVQEGELCVFFRNNHFSTMTKFKGQLYLLVTDQGFLTEEKVVWESLHNVDGDGNFCDSEFRLRPPSDPETVYRGQQDQIDQDYLMALSLQQEQQALELNWEQVPEGISDLELAKKLQEEEDRRASQFYQEQEAAAAAQAQEQQQPAEGDAEARAAEAAAAAGAAGAGATPQPSPGKPPSPTERKQKKELKDKDKCVLL</sequence>
<dbReference type="GO" id="GO:0071108">
    <property type="term" value="P:protein K48-linked deubiquitination"/>
    <property type="evidence" value="ECO:0007669"/>
    <property type="project" value="TreeGrafter"/>
</dbReference>
<feature type="compositionally biased region" description="Basic and acidic residues" evidence="4">
    <location>
        <begin position="642"/>
        <end position="659"/>
    </location>
</feature>
<dbReference type="GO" id="GO:0036435">
    <property type="term" value="F:K48-linked polyubiquitin modification-dependent protein binding"/>
    <property type="evidence" value="ECO:0007669"/>
    <property type="project" value="UniProtKB-UniRule"/>
</dbReference>
<evidence type="ECO:0000313" key="7">
    <source>
        <dbReference type="Proteomes" id="UP001152803"/>
    </source>
</evidence>
<reference evidence="6" key="1">
    <citation type="journal article" date="2023" name="Science">
        <title>Genome structures resolve the early diversification of teleost fishes.</title>
        <authorList>
            <person name="Parey E."/>
            <person name="Louis A."/>
            <person name="Montfort J."/>
            <person name="Bouchez O."/>
            <person name="Roques C."/>
            <person name="Iampietro C."/>
            <person name="Lluch J."/>
            <person name="Castinel A."/>
            <person name="Donnadieu C."/>
            <person name="Desvignes T."/>
            <person name="Floi Bucao C."/>
            <person name="Jouanno E."/>
            <person name="Wen M."/>
            <person name="Mejri S."/>
            <person name="Dirks R."/>
            <person name="Jansen H."/>
            <person name="Henkel C."/>
            <person name="Chen W.J."/>
            <person name="Zahm M."/>
            <person name="Cabau C."/>
            <person name="Klopp C."/>
            <person name="Thompson A.W."/>
            <person name="Robinson-Rechavi M."/>
            <person name="Braasch I."/>
            <person name="Lecointre G."/>
            <person name="Bobe J."/>
            <person name="Postlethwait J.H."/>
            <person name="Berthelot C."/>
            <person name="Roest Crollius H."/>
            <person name="Guiguen Y."/>
        </authorList>
    </citation>
    <scope>NUCLEOTIDE SEQUENCE</scope>
    <source>
        <strain evidence="6">Concon-B</strain>
    </source>
</reference>
<feature type="compositionally biased region" description="Low complexity" evidence="4">
    <location>
        <begin position="594"/>
        <end position="608"/>
    </location>
</feature>
<keyword evidence="7" id="KW-1185">Reference proteome</keyword>
<feature type="compositionally biased region" description="Polar residues" evidence="4">
    <location>
        <begin position="85"/>
        <end position="107"/>
    </location>
</feature>
<organism evidence="6 7">
    <name type="scientific">Conger conger</name>
    <name type="common">Conger eel</name>
    <name type="synonym">Muraena conger</name>
    <dbReference type="NCBI Taxonomy" id="82655"/>
    <lineage>
        <taxon>Eukaryota</taxon>
        <taxon>Metazoa</taxon>
        <taxon>Chordata</taxon>
        <taxon>Craniata</taxon>
        <taxon>Vertebrata</taxon>
        <taxon>Euteleostomi</taxon>
        <taxon>Actinopterygii</taxon>
        <taxon>Neopterygii</taxon>
        <taxon>Teleostei</taxon>
        <taxon>Anguilliformes</taxon>
        <taxon>Congridae</taxon>
        <taxon>Conger</taxon>
    </lineage>
</organism>
<gene>
    <name evidence="6" type="ORF">COCON_G00112380</name>
</gene>
<dbReference type="InterPro" id="IPR033979">
    <property type="entry name" value="MINDY_domain"/>
</dbReference>
<dbReference type="GO" id="GO:0004843">
    <property type="term" value="F:cysteine-type deubiquitinase activity"/>
    <property type="evidence" value="ECO:0007669"/>
    <property type="project" value="UniProtKB-UniRule"/>
</dbReference>
<dbReference type="GO" id="GO:0140934">
    <property type="term" value="F:histone deubiquitinase activity"/>
    <property type="evidence" value="ECO:0007669"/>
    <property type="project" value="UniProtKB-UniRule"/>
</dbReference>
<dbReference type="Proteomes" id="UP001152803">
    <property type="component" value="Unassembled WGS sequence"/>
</dbReference>
<comment type="catalytic activity">
    <reaction evidence="1 3">
        <text>Thiol-dependent hydrolysis of ester, thioester, amide, peptide and isopeptide bonds formed by the C-terminal Gly of ubiquitin (a 76-residue protein attached to proteins as an intracellular targeting signal).</text>
        <dbReference type="EC" id="3.4.19.12"/>
    </reaction>
</comment>
<name>A0A9Q1DJW1_CONCO</name>
<dbReference type="InterPro" id="IPR007518">
    <property type="entry name" value="MINDY"/>
</dbReference>
<feature type="compositionally biased region" description="Pro residues" evidence="4">
    <location>
        <begin position="632"/>
        <end position="641"/>
    </location>
</feature>
<evidence type="ECO:0000256" key="2">
    <source>
        <dbReference type="ARBA" id="ARBA00006616"/>
    </source>
</evidence>
<dbReference type="PANTHER" id="PTHR18063">
    <property type="entry name" value="NF-E2 INDUCIBLE PROTEIN"/>
    <property type="match status" value="1"/>
</dbReference>
<keyword evidence="3" id="KW-0788">Thiol protease</keyword>
<dbReference type="OrthoDB" id="10261212at2759"/>
<evidence type="ECO:0000256" key="1">
    <source>
        <dbReference type="ARBA" id="ARBA00000707"/>
    </source>
</evidence>
<feature type="compositionally biased region" description="Low complexity" evidence="4">
    <location>
        <begin position="43"/>
        <end position="65"/>
    </location>
</feature>
<dbReference type="GO" id="GO:1990380">
    <property type="term" value="F:K48-linked deubiquitinase activity"/>
    <property type="evidence" value="ECO:0007669"/>
    <property type="project" value="UniProtKB-UniRule"/>
</dbReference>
<feature type="region of interest" description="Disordered" evidence="4">
    <location>
        <begin position="84"/>
        <end position="107"/>
    </location>
</feature>
<comment type="similarity">
    <text evidence="2 3">Belongs to the MINDY deubiquitinase family. FAM63 subfamily.</text>
</comment>
<evidence type="ECO:0000259" key="5">
    <source>
        <dbReference type="Pfam" id="PF04424"/>
    </source>
</evidence>
<dbReference type="Pfam" id="PF04424">
    <property type="entry name" value="MINDY_DUB"/>
    <property type="match status" value="1"/>
</dbReference>
<feature type="region of interest" description="Disordered" evidence="4">
    <location>
        <begin position="22"/>
        <end position="67"/>
    </location>
</feature>
<feature type="compositionally biased region" description="Low complexity" evidence="4">
    <location>
        <begin position="616"/>
        <end position="631"/>
    </location>
</feature>
<protein>
    <recommendedName>
        <fullName evidence="3">Ubiquitin carboxyl-terminal hydrolase</fullName>
        <ecNumber evidence="3">3.4.19.12</ecNumber>
    </recommendedName>
</protein>
<evidence type="ECO:0000256" key="4">
    <source>
        <dbReference type="SAM" id="MobiDB-lite"/>
    </source>
</evidence>
<proteinExistence type="inferred from homology"/>
<feature type="region of interest" description="Disordered" evidence="4">
    <location>
        <begin position="594"/>
        <end position="659"/>
    </location>
</feature>
<dbReference type="EC" id="3.4.19.12" evidence="3"/>
<evidence type="ECO:0000313" key="6">
    <source>
        <dbReference type="EMBL" id="KAJ8272379.1"/>
    </source>
</evidence>
<dbReference type="AlphaFoldDB" id="A0A9Q1DJW1"/>
<keyword evidence="3" id="KW-0378">Hydrolase</keyword>
<keyword evidence="3" id="KW-0833">Ubl conjugation pathway</keyword>